<dbReference type="Proteomes" id="UP000632774">
    <property type="component" value="Unassembled WGS sequence"/>
</dbReference>
<dbReference type="RefSeq" id="WP_194106054.1">
    <property type="nucleotide sequence ID" value="NZ_JADFFM010000001.1"/>
</dbReference>
<organism evidence="3 4">
    <name type="scientific">Mucilaginibacter boryungensis</name>
    <dbReference type="NCBI Taxonomy" id="768480"/>
    <lineage>
        <taxon>Bacteria</taxon>
        <taxon>Pseudomonadati</taxon>
        <taxon>Bacteroidota</taxon>
        <taxon>Sphingobacteriia</taxon>
        <taxon>Sphingobacteriales</taxon>
        <taxon>Sphingobacteriaceae</taxon>
        <taxon>Mucilaginibacter</taxon>
    </lineage>
</organism>
<accession>A0ABR9XH49</accession>
<sequence length="103" mass="11054">MKIISKKENGLAKLFVTLPLGAALSFVTTVAMAQQPPAPGNPPPPPPSPKELFDKVNPFKKSKKETKTDKNSKEKVNSAKSGSLPTPPPPNPIDLFKKKKPAN</sequence>
<evidence type="ECO:0000313" key="3">
    <source>
        <dbReference type="EMBL" id="MBE9666713.1"/>
    </source>
</evidence>
<proteinExistence type="predicted"/>
<reference evidence="3 4" key="1">
    <citation type="submission" date="2020-10" db="EMBL/GenBank/DDBJ databases">
        <title>Mucilaginibacter mali sp. nov., isolated from rhizosphere soil of apple orchard.</title>
        <authorList>
            <person name="Lee J.-S."/>
            <person name="Kim H.S."/>
            <person name="Kim J.-S."/>
        </authorList>
    </citation>
    <scope>NUCLEOTIDE SEQUENCE [LARGE SCALE GENOMIC DNA]</scope>
    <source>
        <strain evidence="3 4">KCTC 23157</strain>
    </source>
</reference>
<dbReference type="EMBL" id="JADFFM010000001">
    <property type="protein sequence ID" value="MBE9666713.1"/>
    <property type="molecule type" value="Genomic_DNA"/>
</dbReference>
<feature type="compositionally biased region" description="Pro residues" evidence="1">
    <location>
        <begin position="36"/>
        <end position="49"/>
    </location>
</feature>
<name>A0ABR9XH49_9SPHI</name>
<feature type="compositionally biased region" description="Basic and acidic residues" evidence="1">
    <location>
        <begin position="65"/>
        <end position="77"/>
    </location>
</feature>
<keyword evidence="2" id="KW-0732">Signal</keyword>
<comment type="caution">
    <text evidence="3">The sequence shown here is derived from an EMBL/GenBank/DDBJ whole genome shotgun (WGS) entry which is preliminary data.</text>
</comment>
<evidence type="ECO:0000256" key="2">
    <source>
        <dbReference type="SAM" id="SignalP"/>
    </source>
</evidence>
<evidence type="ECO:0000256" key="1">
    <source>
        <dbReference type="SAM" id="MobiDB-lite"/>
    </source>
</evidence>
<feature type="chain" id="PRO_5045243790" evidence="2">
    <location>
        <begin position="34"/>
        <end position="103"/>
    </location>
</feature>
<evidence type="ECO:0000313" key="4">
    <source>
        <dbReference type="Proteomes" id="UP000632774"/>
    </source>
</evidence>
<keyword evidence="4" id="KW-1185">Reference proteome</keyword>
<gene>
    <name evidence="3" type="ORF">IRJ18_10100</name>
</gene>
<feature type="signal peptide" evidence="2">
    <location>
        <begin position="1"/>
        <end position="33"/>
    </location>
</feature>
<feature type="region of interest" description="Disordered" evidence="1">
    <location>
        <begin position="33"/>
        <end position="103"/>
    </location>
</feature>
<protein>
    <submittedName>
        <fullName evidence="3">Uncharacterized protein</fullName>
    </submittedName>
</protein>